<evidence type="ECO:0000256" key="5">
    <source>
        <dbReference type="ARBA" id="ARBA00022840"/>
    </source>
</evidence>
<dbReference type="InterPro" id="IPR017871">
    <property type="entry name" value="ABC_transporter-like_CS"/>
</dbReference>
<evidence type="ECO:0000256" key="7">
    <source>
        <dbReference type="ARBA" id="ARBA00023136"/>
    </source>
</evidence>
<dbReference type="PANTHER" id="PTHR48041">
    <property type="entry name" value="ABC TRANSPORTER G FAMILY MEMBER 28"/>
    <property type="match status" value="1"/>
</dbReference>
<keyword evidence="5 10" id="KW-0067">ATP-binding</keyword>
<feature type="transmembrane region" description="Helical" evidence="8">
    <location>
        <begin position="707"/>
        <end position="728"/>
    </location>
</feature>
<dbReference type="InterPro" id="IPR013525">
    <property type="entry name" value="ABC2_TM"/>
</dbReference>
<feature type="transmembrane region" description="Helical" evidence="8">
    <location>
        <begin position="966"/>
        <end position="988"/>
    </location>
</feature>
<dbReference type="InterPro" id="IPR050352">
    <property type="entry name" value="ABCG_transporters"/>
</dbReference>
<dbReference type="PANTHER" id="PTHR48041:SF139">
    <property type="entry name" value="PROTEIN SCARLET"/>
    <property type="match status" value="1"/>
</dbReference>
<dbReference type="Pfam" id="PF00005">
    <property type="entry name" value="ABC_tran"/>
    <property type="match status" value="1"/>
</dbReference>
<keyword evidence="2" id="KW-0813">Transport</keyword>
<evidence type="ECO:0000259" key="9">
    <source>
        <dbReference type="PROSITE" id="PS50893"/>
    </source>
</evidence>
<feature type="transmembrane region" description="Helical" evidence="8">
    <location>
        <begin position="677"/>
        <end position="695"/>
    </location>
</feature>
<feature type="domain" description="ABC transporter" evidence="9">
    <location>
        <begin position="238"/>
        <end position="478"/>
    </location>
</feature>
<evidence type="ECO:0000313" key="11">
    <source>
        <dbReference type="Proteomes" id="UP001610063"/>
    </source>
</evidence>
<feature type="transmembrane region" description="Helical" evidence="8">
    <location>
        <begin position="602"/>
        <end position="624"/>
    </location>
</feature>
<evidence type="ECO:0000256" key="3">
    <source>
        <dbReference type="ARBA" id="ARBA00022692"/>
    </source>
</evidence>
<keyword evidence="7 8" id="KW-0472">Membrane</keyword>
<proteinExistence type="predicted"/>
<dbReference type="Gene3D" id="1.10.3680.10">
    <property type="entry name" value="TerB-like"/>
    <property type="match status" value="1"/>
</dbReference>
<dbReference type="InterPro" id="IPR003593">
    <property type="entry name" value="AAA+_ATPase"/>
</dbReference>
<dbReference type="PROSITE" id="PS50893">
    <property type="entry name" value="ABC_TRANSPORTER_2"/>
    <property type="match status" value="1"/>
</dbReference>
<dbReference type="SUPFAM" id="SSF158682">
    <property type="entry name" value="TerB-like"/>
    <property type="match status" value="1"/>
</dbReference>
<keyword evidence="6 8" id="KW-1133">Transmembrane helix</keyword>
<protein>
    <submittedName>
        <fullName evidence="10">ATP-binding cassette domain-containing protein</fullName>
    </submittedName>
</protein>
<keyword evidence="3 8" id="KW-0812">Transmembrane</keyword>
<gene>
    <name evidence="10" type="ORF">ACHKAR_09720</name>
</gene>
<dbReference type="InterPro" id="IPR003439">
    <property type="entry name" value="ABC_transporter-like_ATP-bd"/>
</dbReference>
<feature type="transmembrane region" description="Helical" evidence="8">
    <location>
        <begin position="644"/>
        <end position="665"/>
    </location>
</feature>
<dbReference type="SMART" id="SM00382">
    <property type="entry name" value="AAA"/>
    <property type="match status" value="1"/>
</dbReference>
<evidence type="ECO:0000256" key="8">
    <source>
        <dbReference type="SAM" id="Phobius"/>
    </source>
</evidence>
<dbReference type="RefSeq" id="WP_395417257.1">
    <property type="nucleotide sequence ID" value="NZ_JBIPKE010000015.1"/>
</dbReference>
<dbReference type="SUPFAM" id="SSF52540">
    <property type="entry name" value="P-loop containing nucleoside triphosphate hydrolases"/>
    <property type="match status" value="1"/>
</dbReference>
<evidence type="ECO:0000256" key="4">
    <source>
        <dbReference type="ARBA" id="ARBA00022741"/>
    </source>
</evidence>
<dbReference type="GO" id="GO:0005524">
    <property type="term" value="F:ATP binding"/>
    <property type="evidence" value="ECO:0007669"/>
    <property type="project" value="UniProtKB-KW"/>
</dbReference>
<name>A0ABW7N7X5_9BACT</name>
<dbReference type="EMBL" id="JBIPKE010000015">
    <property type="protein sequence ID" value="MFH6983718.1"/>
    <property type="molecule type" value="Genomic_DNA"/>
</dbReference>
<dbReference type="Proteomes" id="UP001610063">
    <property type="component" value="Unassembled WGS sequence"/>
</dbReference>
<dbReference type="InterPro" id="IPR043926">
    <property type="entry name" value="ABCG_dom"/>
</dbReference>
<sequence>MSEEILNAILQLLAIVAREDDVTSAEKASVENFLVSKLTAERAKKYLLFFDELTKKQHYSGSDETQIAEICAKINKEQTAQQKIIIILDLIILIAADGKVSNRERELLYLISESINISKPITDLIKAFVIFQERSKISSRHVLIIDDGTHEVPDKCKRLIRQGLDGFILVLSVPEIDIYLAKYIGERPVVLNEGPMRINHIYNFASGSAIKFENAEPIYHSEVVNSFRSIASDHHLTFAAREVTFKFKNGKVGLRNINIEEESGRLIALMGGSGAGKSTLLNVLNGNERPSEGTVRINGVDIHKNRRKIEGVIGYVPQDDLLIEELSVFDNLYYAAKLCFKRLNEEELQQLVNKTLESLGLYETRKLRVGSPLDKTISGGQRKRLNIGLELLREPSVLFVDEPTSGLSSRDSENIMDLLKELSLKGKMIFVVIHQPSEDIFKMFDKLIVLDVGGYQVYYGNPIDGIAYFKDIVKMVDQSKAANPEQIFNIIETKVVNEFGNFTKERKITPYQWYQYFKERINIPPVEETPVIPHKTLDIPNKFKQLRIFSIRDFKSKLSNTQYLTINLLEAPVLALLLAFIVRYLPEDTSFYQFRENLNIPVFFFMSVIVSLFMGLTVSAEEIIKDRKILKREAFLNLSRSSYLVSKLIILFGISAFQTMTYTLIGNWILGIQGMFFPFWLVLFSISCFANVLGLNVSSAFKSAITVYILIPLLVIPQLILSGVVVNFDKLNPAITTEDKVPMIGEIMASRWAFEAMAVHQFKENEYEKYFYEDDKVMAQSEFKTAYLFPRIEEDLKQIHHNMGAASEAEKEEYAYQLKTIQNELKKELSEIGYDKFPEVDQLTVDQWSESLFHETMVFVEKLIKYYNLQYKDANSSKQALLADLNSTPEKQARFESLKNENANVAVGVMVKNITTEHRILEHKNHYIQKLYPIYNDPSFPDHPLDFRAQFYQPTKHFGGLWIDTLIFNVIIIWMMSLGLFVTLYFDWFRRIIAFISR</sequence>
<comment type="caution">
    <text evidence="10">The sequence shown here is derived from an EMBL/GenBank/DDBJ whole genome shotgun (WGS) entry which is preliminary data.</text>
</comment>
<evidence type="ECO:0000256" key="6">
    <source>
        <dbReference type="ARBA" id="ARBA00022989"/>
    </source>
</evidence>
<dbReference type="InterPro" id="IPR029024">
    <property type="entry name" value="TerB-like"/>
</dbReference>
<dbReference type="PROSITE" id="PS00211">
    <property type="entry name" value="ABC_TRANSPORTER_1"/>
    <property type="match status" value="1"/>
</dbReference>
<dbReference type="InterPro" id="IPR007791">
    <property type="entry name" value="DjlA_N"/>
</dbReference>
<dbReference type="InterPro" id="IPR027417">
    <property type="entry name" value="P-loop_NTPase"/>
</dbReference>
<dbReference type="Pfam" id="PF05099">
    <property type="entry name" value="TerB"/>
    <property type="match status" value="1"/>
</dbReference>
<evidence type="ECO:0000313" key="10">
    <source>
        <dbReference type="EMBL" id="MFH6983718.1"/>
    </source>
</evidence>
<dbReference type="Pfam" id="PF01061">
    <property type="entry name" value="ABC2_membrane"/>
    <property type="match status" value="1"/>
</dbReference>
<reference evidence="10 11" key="1">
    <citation type="journal article" date="2013" name="Int. J. Syst. Evol. Microbiol.">
        <title>Marinoscillum luteum sp. nov., isolated from marine sediment.</title>
        <authorList>
            <person name="Cha I.T."/>
            <person name="Park S.J."/>
            <person name="Kim S.J."/>
            <person name="Kim J.G."/>
            <person name="Jung M.Y."/>
            <person name="Shin K.S."/>
            <person name="Kwon K.K."/>
            <person name="Yang S.H."/>
            <person name="Seo Y.S."/>
            <person name="Rhee S.K."/>
        </authorList>
    </citation>
    <scope>NUCLEOTIDE SEQUENCE [LARGE SCALE GENOMIC DNA]</scope>
    <source>
        <strain evidence="10 11">KCTC 23939</strain>
    </source>
</reference>
<dbReference type="Gene3D" id="3.40.50.300">
    <property type="entry name" value="P-loop containing nucleotide triphosphate hydrolases"/>
    <property type="match status" value="1"/>
</dbReference>
<organism evidence="10 11">
    <name type="scientific">Marinoscillum luteum</name>
    <dbReference type="NCBI Taxonomy" id="861051"/>
    <lineage>
        <taxon>Bacteria</taxon>
        <taxon>Pseudomonadati</taxon>
        <taxon>Bacteroidota</taxon>
        <taxon>Cytophagia</taxon>
        <taxon>Cytophagales</taxon>
        <taxon>Reichenbachiellaceae</taxon>
        <taxon>Marinoscillum</taxon>
    </lineage>
</organism>
<accession>A0ABW7N7X5</accession>
<feature type="transmembrane region" description="Helical" evidence="8">
    <location>
        <begin position="563"/>
        <end position="582"/>
    </location>
</feature>
<comment type="subcellular location">
    <subcellularLocation>
        <location evidence="1">Membrane</location>
        <topology evidence="1">Multi-pass membrane protein</topology>
    </subcellularLocation>
</comment>
<evidence type="ECO:0000256" key="2">
    <source>
        <dbReference type="ARBA" id="ARBA00022448"/>
    </source>
</evidence>
<keyword evidence="11" id="KW-1185">Reference proteome</keyword>
<keyword evidence="4" id="KW-0547">Nucleotide-binding</keyword>
<evidence type="ECO:0000256" key="1">
    <source>
        <dbReference type="ARBA" id="ARBA00004141"/>
    </source>
</evidence>
<dbReference type="Pfam" id="PF19055">
    <property type="entry name" value="ABC2_membrane_7"/>
    <property type="match status" value="1"/>
</dbReference>